<keyword evidence="5" id="KW-1185">Reference proteome</keyword>
<feature type="compositionally biased region" description="Acidic residues" evidence="1">
    <location>
        <begin position="146"/>
        <end position="155"/>
    </location>
</feature>
<proteinExistence type="predicted"/>
<name>A0ABD3FAZ5_9STRA</name>
<feature type="domain" description="DUF7587" evidence="2">
    <location>
        <begin position="39"/>
        <end position="104"/>
    </location>
</feature>
<gene>
    <name evidence="4" type="ORF">V7S43_012993</name>
    <name evidence="3" type="ORF">V7S43_014443</name>
</gene>
<dbReference type="InterPro" id="IPR056009">
    <property type="entry name" value="DUF7587"/>
</dbReference>
<dbReference type="AlphaFoldDB" id="A0ABD3FAZ5"/>
<accession>A0ABD3FAZ5</accession>
<feature type="region of interest" description="Disordered" evidence="1">
    <location>
        <begin position="135"/>
        <end position="155"/>
    </location>
</feature>
<organism evidence="4 5">
    <name type="scientific">Phytophthora oleae</name>
    <dbReference type="NCBI Taxonomy" id="2107226"/>
    <lineage>
        <taxon>Eukaryota</taxon>
        <taxon>Sar</taxon>
        <taxon>Stramenopiles</taxon>
        <taxon>Oomycota</taxon>
        <taxon>Peronosporomycetes</taxon>
        <taxon>Peronosporales</taxon>
        <taxon>Peronosporaceae</taxon>
        <taxon>Phytophthora</taxon>
    </lineage>
</organism>
<comment type="caution">
    <text evidence="4">The sequence shown here is derived from an EMBL/GenBank/DDBJ whole genome shotgun (WGS) entry which is preliminary data.</text>
</comment>
<dbReference type="PANTHER" id="PTHR40781">
    <property type="match status" value="1"/>
</dbReference>
<evidence type="ECO:0000259" key="2">
    <source>
        <dbReference type="Pfam" id="PF24494"/>
    </source>
</evidence>
<sequence length="155" mass="17666">MLLSSTTTTIASRYACNGKEVPNVLWRVRYTGQSLKARAKPSFRTNQQFKRAVELHLNWSNRIPTPFMALFGSRELAVKWAKRHLELGYDDVFLLKLDASKLGPIFRVDNDEFLVLRKISRRSIIRESYLTSIEDSSDSAGCSSEESSEDDVFLG</sequence>
<evidence type="ECO:0000313" key="4">
    <source>
        <dbReference type="EMBL" id="KAL3662194.1"/>
    </source>
</evidence>
<dbReference type="Proteomes" id="UP001632037">
    <property type="component" value="Unassembled WGS sequence"/>
</dbReference>
<dbReference type="PANTHER" id="PTHR40781:SF1">
    <property type="match status" value="1"/>
</dbReference>
<dbReference type="EMBL" id="JBIMZQ010000033">
    <property type="protein sequence ID" value="KAL3662194.1"/>
    <property type="molecule type" value="Genomic_DNA"/>
</dbReference>
<feature type="compositionally biased region" description="Low complexity" evidence="1">
    <location>
        <begin position="135"/>
        <end position="145"/>
    </location>
</feature>
<dbReference type="Pfam" id="PF24494">
    <property type="entry name" value="DUF7587"/>
    <property type="match status" value="1"/>
</dbReference>
<evidence type="ECO:0000256" key="1">
    <source>
        <dbReference type="SAM" id="MobiDB-lite"/>
    </source>
</evidence>
<dbReference type="EMBL" id="JBIMZQ010000040">
    <property type="protein sequence ID" value="KAL3660689.1"/>
    <property type="molecule type" value="Genomic_DNA"/>
</dbReference>
<reference evidence="4 5" key="1">
    <citation type="submission" date="2024-09" db="EMBL/GenBank/DDBJ databases">
        <title>Genome sequencing and assembly of Phytophthora oleae, isolate VK10A, causative agent of rot of olive drupes.</title>
        <authorList>
            <person name="Conti Taguali S."/>
            <person name="Riolo M."/>
            <person name="La Spada F."/>
            <person name="Cacciola S.O."/>
            <person name="Dionisio G."/>
        </authorList>
    </citation>
    <scope>NUCLEOTIDE SEQUENCE [LARGE SCALE GENOMIC DNA]</scope>
    <source>
        <strain evidence="4 5">VK10A</strain>
    </source>
</reference>
<protein>
    <recommendedName>
        <fullName evidence="2">DUF7587 domain-containing protein</fullName>
    </recommendedName>
</protein>
<evidence type="ECO:0000313" key="3">
    <source>
        <dbReference type="EMBL" id="KAL3660689.1"/>
    </source>
</evidence>
<evidence type="ECO:0000313" key="5">
    <source>
        <dbReference type="Proteomes" id="UP001632037"/>
    </source>
</evidence>